<keyword evidence="2" id="KW-1185">Reference proteome</keyword>
<evidence type="ECO:0000313" key="1">
    <source>
        <dbReference type="EnsemblMetazoa" id="OVOC1161.1"/>
    </source>
</evidence>
<dbReference type="EMBL" id="CMVM020000024">
    <property type="status" value="NOT_ANNOTATED_CDS"/>
    <property type="molecule type" value="Genomic_DNA"/>
</dbReference>
<proteinExistence type="predicted"/>
<evidence type="ECO:0000313" key="2">
    <source>
        <dbReference type="Proteomes" id="UP000024404"/>
    </source>
</evidence>
<dbReference type="EnsemblMetazoa" id="OVOC1161.1">
    <property type="protein sequence ID" value="OVOC1161.1"/>
    <property type="gene ID" value="WBGene00237970"/>
</dbReference>
<dbReference type="AlphaFoldDB" id="A0A8R1TLX0"/>
<accession>A0A8R1TLX0</accession>
<sequence>MKSQQEVVPYRLGVIITKLLIVRCHEKLFAGAMTLGSSDDAHKYGLPRVAAGYINPRVDGWMDGWMDGWTDRPTDRSESFDQKCEEKRRLIGRGKRQVQRTTALLPPPLPTVAPSSIHCTSFP</sequence>
<organism evidence="1 2">
    <name type="scientific">Onchocerca volvulus</name>
    <dbReference type="NCBI Taxonomy" id="6282"/>
    <lineage>
        <taxon>Eukaryota</taxon>
        <taxon>Metazoa</taxon>
        <taxon>Ecdysozoa</taxon>
        <taxon>Nematoda</taxon>
        <taxon>Chromadorea</taxon>
        <taxon>Rhabditida</taxon>
        <taxon>Spirurina</taxon>
        <taxon>Spiruromorpha</taxon>
        <taxon>Filarioidea</taxon>
        <taxon>Onchocercidae</taxon>
        <taxon>Onchocerca</taxon>
    </lineage>
</organism>
<reference evidence="2" key="1">
    <citation type="submission" date="2013-10" db="EMBL/GenBank/DDBJ databases">
        <title>Genome sequencing of Onchocerca volvulus.</title>
        <authorList>
            <person name="Cotton J."/>
            <person name="Tsai J."/>
            <person name="Stanley E."/>
            <person name="Tracey A."/>
            <person name="Holroyd N."/>
            <person name="Lustigman S."/>
            <person name="Berriman M."/>
        </authorList>
    </citation>
    <scope>NUCLEOTIDE SEQUENCE</scope>
</reference>
<dbReference type="Proteomes" id="UP000024404">
    <property type="component" value="Unassembled WGS sequence"/>
</dbReference>
<reference evidence="1" key="2">
    <citation type="submission" date="2022-06" db="UniProtKB">
        <authorList>
            <consortium name="EnsemblMetazoa"/>
        </authorList>
    </citation>
    <scope>IDENTIFICATION</scope>
</reference>
<name>A0A8R1TLX0_ONCVO</name>
<protein>
    <submittedName>
        <fullName evidence="1">Uncharacterized protein</fullName>
    </submittedName>
</protein>